<feature type="signal peptide" evidence="3">
    <location>
        <begin position="1"/>
        <end position="21"/>
    </location>
</feature>
<evidence type="ECO:0000313" key="4">
    <source>
        <dbReference type="EMBL" id="KAF3042337.1"/>
    </source>
</evidence>
<evidence type="ECO:0000256" key="2">
    <source>
        <dbReference type="ARBA" id="ARBA00022729"/>
    </source>
</evidence>
<name>A0A9P5C380_9PLEO</name>
<keyword evidence="2 3" id="KW-0732">Signal</keyword>
<comment type="caution">
    <text evidence="4">The sequence shown here is derived from an EMBL/GenBank/DDBJ whole genome shotgun (WGS) entry which is preliminary data.</text>
</comment>
<dbReference type="InterPro" id="IPR021884">
    <property type="entry name" value="Ice-bd_prot"/>
</dbReference>
<evidence type="ECO:0008006" key="6">
    <source>
        <dbReference type="Google" id="ProtNLM"/>
    </source>
</evidence>
<comment type="similarity">
    <text evidence="1">Belongs to the ice-binding protein family.</text>
</comment>
<feature type="chain" id="PRO_5040175021" description="Ice-binding protein" evidence="3">
    <location>
        <begin position="22"/>
        <end position="314"/>
    </location>
</feature>
<proteinExistence type="inferred from homology"/>
<evidence type="ECO:0000256" key="1">
    <source>
        <dbReference type="ARBA" id="ARBA00005445"/>
    </source>
</evidence>
<dbReference type="EMBL" id="SWKV01000016">
    <property type="protein sequence ID" value="KAF3042337.1"/>
    <property type="molecule type" value="Genomic_DNA"/>
</dbReference>
<accession>A0A9P5C380</accession>
<protein>
    <recommendedName>
        <fullName evidence="6">Ice-binding protein</fullName>
    </recommendedName>
</protein>
<organism evidence="4 5">
    <name type="scientific">Didymella heteroderae</name>
    <dbReference type="NCBI Taxonomy" id="1769908"/>
    <lineage>
        <taxon>Eukaryota</taxon>
        <taxon>Fungi</taxon>
        <taxon>Dikarya</taxon>
        <taxon>Ascomycota</taxon>
        <taxon>Pezizomycotina</taxon>
        <taxon>Dothideomycetes</taxon>
        <taxon>Pleosporomycetidae</taxon>
        <taxon>Pleosporales</taxon>
        <taxon>Pleosporineae</taxon>
        <taxon>Didymellaceae</taxon>
        <taxon>Didymella</taxon>
    </lineage>
</organism>
<dbReference type="AlphaFoldDB" id="A0A9P5C380"/>
<reference evidence="4" key="1">
    <citation type="submission" date="2019-04" db="EMBL/GenBank/DDBJ databases">
        <title>Sequencing of skin fungus with MAO and IRED activity.</title>
        <authorList>
            <person name="Marsaioli A.J."/>
            <person name="Bonatto J.M.C."/>
            <person name="Reis Junior O."/>
        </authorList>
    </citation>
    <scope>NUCLEOTIDE SEQUENCE</scope>
    <source>
        <strain evidence="4">28M1</strain>
    </source>
</reference>
<evidence type="ECO:0000256" key="3">
    <source>
        <dbReference type="SAM" id="SignalP"/>
    </source>
</evidence>
<dbReference type="Proteomes" id="UP000758155">
    <property type="component" value="Unassembled WGS sequence"/>
</dbReference>
<sequence>MLSTRFAIFVAIQTLSELVCAQIDLGTARAFGVVASTAITNTGATIVTGNLGLFPNTQSFITGFPPGISGTIYAGNDVADQALQDAATAYNAASSLASTSQIVGADLGGQTLVAGTYTATSSVLITGTLTLDGQNHPEALFVFQIGSTLTTASSSSVVLLNGAQACNVYFQVGSSATLGSSTNFEGNILALISISLLEDVDVNGGLYALNGAVTLINDRIIPQSECVAVSTTTLPASPSPATSESTMDISSAIQTTVVIDTSSVPTDDTWNDVHIRHADYARHPNFISHIDYTARSDFTGRFNNPDQPRCSKNF</sequence>
<gene>
    <name evidence="4" type="ORF">E8E12_002910</name>
</gene>
<evidence type="ECO:0000313" key="5">
    <source>
        <dbReference type="Proteomes" id="UP000758155"/>
    </source>
</evidence>
<dbReference type="Pfam" id="PF11999">
    <property type="entry name" value="Ice_binding"/>
    <property type="match status" value="1"/>
</dbReference>
<keyword evidence="5" id="KW-1185">Reference proteome</keyword>
<dbReference type="OrthoDB" id="10264374at2759"/>